<dbReference type="eggNOG" id="COG0223">
    <property type="taxonomic scope" value="Bacteria"/>
</dbReference>
<dbReference type="KEGG" id="dgi:Desgi_2842"/>
<dbReference type="PANTHER" id="PTHR11138">
    <property type="entry name" value="METHIONYL-TRNA FORMYLTRANSFERASE"/>
    <property type="match status" value="1"/>
</dbReference>
<feature type="domain" description="Formyl transferase N-terminal" evidence="6">
    <location>
        <begin position="1"/>
        <end position="180"/>
    </location>
</feature>
<dbReference type="HOGENOM" id="CLU_033347_1_1_9"/>
<dbReference type="InterPro" id="IPR002376">
    <property type="entry name" value="Formyl_transf_N"/>
</dbReference>
<dbReference type="Proteomes" id="UP000013520">
    <property type="component" value="Chromosome"/>
</dbReference>
<evidence type="ECO:0000256" key="3">
    <source>
        <dbReference type="ARBA" id="ARBA00022679"/>
    </source>
</evidence>
<dbReference type="Gene3D" id="3.40.50.12230">
    <property type="match status" value="1"/>
</dbReference>
<dbReference type="InterPro" id="IPR011034">
    <property type="entry name" value="Formyl_transferase-like_C_sf"/>
</dbReference>
<evidence type="ECO:0000256" key="5">
    <source>
        <dbReference type="HAMAP-Rule" id="MF_00182"/>
    </source>
</evidence>
<dbReference type="InterPro" id="IPR044135">
    <property type="entry name" value="Met-tRNA-FMT_C"/>
</dbReference>
<reference evidence="8 9" key="1">
    <citation type="submission" date="2012-01" db="EMBL/GenBank/DDBJ databases">
        <title>Complete sequence of Desulfotomaculum gibsoniae DSM 7213.</title>
        <authorList>
            <consortium name="US DOE Joint Genome Institute"/>
            <person name="Lucas S."/>
            <person name="Han J."/>
            <person name="Lapidus A."/>
            <person name="Cheng J.-F."/>
            <person name="Goodwin L."/>
            <person name="Pitluck S."/>
            <person name="Peters L."/>
            <person name="Ovchinnikova G."/>
            <person name="Teshima H."/>
            <person name="Detter J.C."/>
            <person name="Han C."/>
            <person name="Tapia R."/>
            <person name="Land M."/>
            <person name="Hauser L."/>
            <person name="Kyrpides N."/>
            <person name="Ivanova N."/>
            <person name="Pagani I."/>
            <person name="Parshina S."/>
            <person name="Plugge C."/>
            <person name="Muyzer G."/>
            <person name="Kuever J."/>
            <person name="Ivanova A."/>
            <person name="Nazina T."/>
            <person name="Klenk H.-P."/>
            <person name="Brambilla E."/>
            <person name="Spring S."/>
            <person name="Stams A.F."/>
            <person name="Woyke T."/>
        </authorList>
    </citation>
    <scope>NUCLEOTIDE SEQUENCE [LARGE SCALE GENOMIC DNA]</scope>
    <source>
        <strain evidence="8 9">DSM 7213</strain>
    </source>
</reference>
<comment type="function">
    <text evidence="5">Attaches a formyl group to the free amino group of methionyl-tRNA(fMet). The formyl group appears to play a dual role in the initiator identity of N-formylmethionyl-tRNA by promoting its recognition by IF2 and preventing the misappropriation of this tRNA by the elongation apparatus.</text>
</comment>
<evidence type="ECO:0000256" key="1">
    <source>
        <dbReference type="ARBA" id="ARBA00010699"/>
    </source>
</evidence>
<dbReference type="GO" id="GO:0004479">
    <property type="term" value="F:methionyl-tRNA formyltransferase activity"/>
    <property type="evidence" value="ECO:0007669"/>
    <property type="project" value="UniProtKB-UniRule"/>
</dbReference>
<evidence type="ECO:0000259" key="7">
    <source>
        <dbReference type="Pfam" id="PF02911"/>
    </source>
</evidence>
<dbReference type="InterPro" id="IPR005793">
    <property type="entry name" value="Formyl_trans_C"/>
</dbReference>
<dbReference type="OrthoDB" id="9802815at2"/>
<evidence type="ECO:0000256" key="4">
    <source>
        <dbReference type="ARBA" id="ARBA00022917"/>
    </source>
</evidence>
<dbReference type="RefSeq" id="WP_006523574.1">
    <property type="nucleotide sequence ID" value="NC_021184.1"/>
</dbReference>
<feature type="binding site" evidence="5">
    <location>
        <begin position="109"/>
        <end position="112"/>
    </location>
    <ligand>
        <name>(6S)-5,6,7,8-tetrahydrofolate</name>
        <dbReference type="ChEBI" id="CHEBI:57453"/>
    </ligand>
</feature>
<dbReference type="Pfam" id="PF00551">
    <property type="entry name" value="Formyl_trans_N"/>
    <property type="match status" value="1"/>
</dbReference>
<dbReference type="CDD" id="cd08646">
    <property type="entry name" value="FMT_core_Met-tRNA-FMT_N"/>
    <property type="match status" value="1"/>
</dbReference>
<dbReference type="Pfam" id="PF02911">
    <property type="entry name" value="Formyl_trans_C"/>
    <property type="match status" value="1"/>
</dbReference>
<dbReference type="InterPro" id="IPR041711">
    <property type="entry name" value="Met-tRNA-FMT_N"/>
</dbReference>
<dbReference type="AlphaFoldDB" id="R4KG97"/>
<gene>
    <name evidence="5" type="primary">fmt</name>
    <name evidence="8" type="ORF">Desgi_2842</name>
</gene>
<dbReference type="HAMAP" id="MF_00182">
    <property type="entry name" value="Formyl_trans"/>
    <property type="match status" value="1"/>
</dbReference>
<organism evidence="8 9">
    <name type="scientific">Desulfoscipio gibsoniae DSM 7213</name>
    <dbReference type="NCBI Taxonomy" id="767817"/>
    <lineage>
        <taxon>Bacteria</taxon>
        <taxon>Bacillati</taxon>
        <taxon>Bacillota</taxon>
        <taxon>Clostridia</taxon>
        <taxon>Eubacteriales</taxon>
        <taxon>Desulfallaceae</taxon>
        <taxon>Desulfoscipio</taxon>
    </lineage>
</organism>
<dbReference type="EC" id="2.1.2.9" evidence="2 5"/>
<evidence type="ECO:0000256" key="2">
    <source>
        <dbReference type="ARBA" id="ARBA00012261"/>
    </source>
</evidence>
<dbReference type="SUPFAM" id="SSF50486">
    <property type="entry name" value="FMT C-terminal domain-like"/>
    <property type="match status" value="1"/>
</dbReference>
<dbReference type="STRING" id="767817.Desgi_2842"/>
<keyword evidence="9" id="KW-1185">Reference proteome</keyword>
<evidence type="ECO:0000313" key="9">
    <source>
        <dbReference type="Proteomes" id="UP000013520"/>
    </source>
</evidence>
<dbReference type="NCBIfam" id="TIGR00460">
    <property type="entry name" value="fmt"/>
    <property type="match status" value="1"/>
</dbReference>
<evidence type="ECO:0000259" key="6">
    <source>
        <dbReference type="Pfam" id="PF00551"/>
    </source>
</evidence>
<dbReference type="PANTHER" id="PTHR11138:SF5">
    <property type="entry name" value="METHIONYL-TRNA FORMYLTRANSFERASE, MITOCHONDRIAL"/>
    <property type="match status" value="1"/>
</dbReference>
<sequence>MRVIFMGTPDFAVPSLRILLQNNYDVVAVVTQPDKPGGRGKKMRPSPVKAAALAAGLAVYQPEKVREPAFIEVLRGLSPDIVVVAAFGQILPAEILYLPPYGCINVHASLLPAYRGAAPIHRAVINGERQTGVTIMQMDTGLDTGPMLLQGQVPIGPDDTVGIVHDRLAMLGGQLLLEVLEIMKTGLPQPVPQDDSRFSYAPMLTRDDEIVRWERDASTIKNQIRGLNPWPGARTYLGDKLLKIWQVSLIRDYPAVAAEPGLVLKACGDRGILVQTGDGILSIDELQLQGKKRMTAADFLRGHPLDAGTRLAERQAARRDGKCIM</sequence>
<comment type="catalytic activity">
    <reaction evidence="5">
        <text>L-methionyl-tRNA(fMet) + (6R)-10-formyltetrahydrofolate = N-formyl-L-methionyl-tRNA(fMet) + (6S)-5,6,7,8-tetrahydrofolate + H(+)</text>
        <dbReference type="Rhea" id="RHEA:24380"/>
        <dbReference type="Rhea" id="RHEA-COMP:9952"/>
        <dbReference type="Rhea" id="RHEA-COMP:9953"/>
        <dbReference type="ChEBI" id="CHEBI:15378"/>
        <dbReference type="ChEBI" id="CHEBI:57453"/>
        <dbReference type="ChEBI" id="CHEBI:78530"/>
        <dbReference type="ChEBI" id="CHEBI:78844"/>
        <dbReference type="ChEBI" id="CHEBI:195366"/>
        <dbReference type="EC" id="2.1.2.9"/>
    </reaction>
</comment>
<keyword evidence="4 5" id="KW-0648">Protein biosynthesis</keyword>
<protein>
    <recommendedName>
        <fullName evidence="2 5">Methionyl-tRNA formyltransferase</fullName>
        <ecNumber evidence="2 5">2.1.2.9</ecNumber>
    </recommendedName>
</protein>
<accession>R4KG97</accession>
<dbReference type="SUPFAM" id="SSF53328">
    <property type="entry name" value="Formyltransferase"/>
    <property type="match status" value="1"/>
</dbReference>
<dbReference type="CDD" id="cd08704">
    <property type="entry name" value="Met_tRNA_FMT_C"/>
    <property type="match status" value="1"/>
</dbReference>
<comment type="similarity">
    <text evidence="1 5">Belongs to the Fmt family.</text>
</comment>
<feature type="domain" description="Formyl transferase C-terminal" evidence="7">
    <location>
        <begin position="204"/>
        <end position="303"/>
    </location>
</feature>
<proteinExistence type="inferred from homology"/>
<dbReference type="InterPro" id="IPR036477">
    <property type="entry name" value="Formyl_transf_N_sf"/>
</dbReference>
<keyword evidence="3 5" id="KW-0808">Transferase</keyword>
<name>R4KG97_9FIRM</name>
<dbReference type="EMBL" id="CP003273">
    <property type="protein sequence ID" value="AGL02243.1"/>
    <property type="molecule type" value="Genomic_DNA"/>
</dbReference>
<dbReference type="InterPro" id="IPR005794">
    <property type="entry name" value="Fmt"/>
</dbReference>
<evidence type="ECO:0000313" key="8">
    <source>
        <dbReference type="EMBL" id="AGL02243.1"/>
    </source>
</evidence>
<dbReference type="GO" id="GO:0005829">
    <property type="term" value="C:cytosol"/>
    <property type="evidence" value="ECO:0007669"/>
    <property type="project" value="TreeGrafter"/>
</dbReference>
<dbReference type="FunFam" id="3.40.50.12230:FF:000001">
    <property type="entry name" value="Methionyl-tRNA formyltransferase"/>
    <property type="match status" value="1"/>
</dbReference>